<protein>
    <submittedName>
        <fullName evidence="1">Uncharacterized protein</fullName>
    </submittedName>
</protein>
<organism evidence="1 2">
    <name type="scientific">Thanatephorus cucumeris (strain AG1-IA)</name>
    <name type="common">Rice sheath blight fungus</name>
    <name type="synonym">Rhizoctonia solani</name>
    <dbReference type="NCBI Taxonomy" id="983506"/>
    <lineage>
        <taxon>Eukaryota</taxon>
        <taxon>Fungi</taxon>
        <taxon>Dikarya</taxon>
        <taxon>Basidiomycota</taxon>
        <taxon>Agaricomycotina</taxon>
        <taxon>Agaricomycetes</taxon>
        <taxon>Cantharellales</taxon>
        <taxon>Ceratobasidiaceae</taxon>
        <taxon>Rhizoctonia</taxon>
        <taxon>Rhizoctonia solani AG-1</taxon>
    </lineage>
</organism>
<dbReference type="AlphaFoldDB" id="L8WH46"/>
<keyword evidence="2" id="KW-1185">Reference proteome</keyword>
<dbReference type="EMBL" id="AFRT01002773">
    <property type="protein sequence ID" value="ELU37240.1"/>
    <property type="molecule type" value="Genomic_DNA"/>
</dbReference>
<dbReference type="Proteomes" id="UP000011668">
    <property type="component" value="Unassembled WGS sequence"/>
</dbReference>
<evidence type="ECO:0000313" key="2">
    <source>
        <dbReference type="Proteomes" id="UP000011668"/>
    </source>
</evidence>
<dbReference type="HOGENOM" id="CLU_998122_0_0_1"/>
<evidence type="ECO:0000313" key="1">
    <source>
        <dbReference type="EMBL" id="ELU37240.1"/>
    </source>
</evidence>
<accession>L8WH46</accession>
<reference evidence="1 2" key="1">
    <citation type="journal article" date="2013" name="Nat. Commun.">
        <title>The evolution and pathogenic mechanisms of the rice sheath blight pathogen.</title>
        <authorList>
            <person name="Zheng A."/>
            <person name="Lin R."/>
            <person name="Xu L."/>
            <person name="Qin P."/>
            <person name="Tang C."/>
            <person name="Ai P."/>
            <person name="Zhang D."/>
            <person name="Liu Y."/>
            <person name="Sun Z."/>
            <person name="Feng H."/>
            <person name="Wang Y."/>
            <person name="Chen Y."/>
            <person name="Liang X."/>
            <person name="Fu R."/>
            <person name="Li Q."/>
            <person name="Zhang J."/>
            <person name="Yu X."/>
            <person name="Xie Z."/>
            <person name="Ding L."/>
            <person name="Guan P."/>
            <person name="Tang J."/>
            <person name="Liang Y."/>
            <person name="Wang S."/>
            <person name="Deng Q."/>
            <person name="Li S."/>
            <person name="Zhu J."/>
            <person name="Wang L."/>
            <person name="Liu H."/>
            <person name="Li P."/>
        </authorList>
    </citation>
    <scope>NUCLEOTIDE SEQUENCE [LARGE SCALE GENOMIC DNA]</scope>
    <source>
        <strain evidence="2">AG-1 IA</strain>
    </source>
</reference>
<dbReference type="OrthoDB" id="3259108at2759"/>
<name>L8WH46_THACA</name>
<gene>
    <name evidence="1" type="ORF">AG1IA_08729</name>
</gene>
<sequence>MGIEAESQIWHVVLTNTGLPSDFQLDHNCRLPHSNFVGNIGIVGNYRMTLPNRSCPRALSKLSDGSPVSLYEDIHHARQEEYSMGLIPLPTEQHMYSFPIQGLAVNMGLGSHIPLALPPLLPPGLINDNIASRFPQEPSSNQEVLASVMFTDFQPSSRQSPQAPPASVLATEVETGIVSPVIVGMLMEVGDTPPSEEQVAEFTRSFRKDGVGKGATMIICLHCPQGSGKSFMPDLRPWHLKVRYLGNGRNLLLIPCAATFNESFPERKVAINKRVLACG</sequence>
<comment type="caution">
    <text evidence="1">The sequence shown here is derived from an EMBL/GenBank/DDBJ whole genome shotgun (WGS) entry which is preliminary data.</text>
</comment>
<proteinExistence type="predicted"/>